<evidence type="ECO:0000256" key="1">
    <source>
        <dbReference type="ARBA" id="ARBA00004651"/>
    </source>
</evidence>
<dbReference type="PANTHER" id="PTHR30250:SF11">
    <property type="entry name" value="O-ANTIGEN TRANSPORTER-RELATED"/>
    <property type="match status" value="1"/>
</dbReference>
<evidence type="ECO:0000313" key="8">
    <source>
        <dbReference type="Proteomes" id="UP001161405"/>
    </source>
</evidence>
<dbReference type="InterPro" id="IPR050833">
    <property type="entry name" value="Poly_Biosynth_Transport"/>
</dbReference>
<dbReference type="EMBL" id="BSNI01000002">
    <property type="protein sequence ID" value="GLQ18727.1"/>
    <property type="molecule type" value="Genomic_DNA"/>
</dbReference>
<evidence type="ECO:0000256" key="6">
    <source>
        <dbReference type="SAM" id="Phobius"/>
    </source>
</evidence>
<comment type="subcellular location">
    <subcellularLocation>
        <location evidence="1">Cell membrane</location>
        <topology evidence="1">Multi-pass membrane protein</topology>
    </subcellularLocation>
</comment>
<name>A0ABQ5UXL4_9HYPH</name>
<dbReference type="Pfam" id="PF01943">
    <property type="entry name" value="Polysacc_synt"/>
    <property type="match status" value="1"/>
</dbReference>
<evidence type="ECO:0008006" key="9">
    <source>
        <dbReference type="Google" id="ProtNLM"/>
    </source>
</evidence>
<reference evidence="7" key="1">
    <citation type="journal article" date="2014" name="Int. J. Syst. Evol. Microbiol.">
        <title>Complete genome of a new Firmicutes species belonging to the dominant human colonic microbiota ('Ruminococcus bicirculans') reveals two chromosomes and a selective capacity to utilize plant glucans.</title>
        <authorList>
            <consortium name="NISC Comparative Sequencing Program"/>
            <person name="Wegmann U."/>
            <person name="Louis P."/>
            <person name="Goesmann A."/>
            <person name="Henrissat B."/>
            <person name="Duncan S.H."/>
            <person name="Flint H.J."/>
        </authorList>
    </citation>
    <scope>NUCLEOTIDE SEQUENCE</scope>
    <source>
        <strain evidence="7">NBRC 107169</strain>
    </source>
</reference>
<feature type="transmembrane region" description="Helical" evidence="6">
    <location>
        <begin position="341"/>
        <end position="363"/>
    </location>
</feature>
<dbReference type="Proteomes" id="UP001161405">
    <property type="component" value="Unassembled WGS sequence"/>
</dbReference>
<reference evidence="7" key="2">
    <citation type="submission" date="2023-01" db="EMBL/GenBank/DDBJ databases">
        <title>Draft genome sequence of Maritalea porphyrae strain NBRC 107169.</title>
        <authorList>
            <person name="Sun Q."/>
            <person name="Mori K."/>
        </authorList>
    </citation>
    <scope>NUCLEOTIDE SEQUENCE</scope>
    <source>
        <strain evidence="7">NBRC 107169</strain>
    </source>
</reference>
<dbReference type="RefSeq" id="WP_284365763.1">
    <property type="nucleotide sequence ID" value="NZ_BSNI01000002.1"/>
</dbReference>
<keyword evidence="2" id="KW-1003">Cell membrane</keyword>
<feature type="transmembrane region" description="Helical" evidence="6">
    <location>
        <begin position="95"/>
        <end position="119"/>
    </location>
</feature>
<feature type="transmembrane region" description="Helical" evidence="6">
    <location>
        <begin position="229"/>
        <end position="246"/>
    </location>
</feature>
<keyword evidence="8" id="KW-1185">Reference proteome</keyword>
<keyword evidence="5 6" id="KW-0472">Membrane</keyword>
<dbReference type="InterPro" id="IPR002797">
    <property type="entry name" value="Polysacc_synth"/>
</dbReference>
<keyword evidence="4 6" id="KW-1133">Transmembrane helix</keyword>
<dbReference type="PANTHER" id="PTHR30250">
    <property type="entry name" value="PST FAMILY PREDICTED COLANIC ACID TRANSPORTER"/>
    <property type="match status" value="1"/>
</dbReference>
<feature type="transmembrane region" description="Helical" evidence="6">
    <location>
        <begin position="158"/>
        <end position="182"/>
    </location>
</feature>
<sequence length="441" mass="47402">MSIISKLKSKITGDTSTGLATLLVRVMGAGIGFLSHLLLARLLDPSEYGVYVFAWTIVVLLGTFCGIGLPVAATKFVSTYQDQDQPARLNLFSRFSVLVALGVTVVAAVLVILVLNIVPTTLIEAVYRPALFVGAFCIPLFTLTEIGKGLARGLGRNVIAYAPGFLWRPILLGAGVVALYYFGVELNAGQVMLLCVAVLLVAFVWQLWHLRAMFGKTSGEGAVKGQKREWLMTALPLTTMEAYNILLANTDILVLKFFVSPDQLAFYFVATKIAALLGFITFAVSATAGKPIAAAYAKEDHQKVRSLMYQFTAMAFWPTLLGFVGLFVLGGYLLYLFGDVYAVAHGPLLILAFGLLAQSYSAVTRFGLAMTGGQQGLSIILIVSLVLNVVFNLALVPTFGIYGAASATLATTLFSVVSLLILTKKRLGFWAVAGWPKLSLQ</sequence>
<organism evidence="7 8">
    <name type="scientific">Maritalea porphyrae</name>
    <dbReference type="NCBI Taxonomy" id="880732"/>
    <lineage>
        <taxon>Bacteria</taxon>
        <taxon>Pseudomonadati</taxon>
        <taxon>Pseudomonadota</taxon>
        <taxon>Alphaproteobacteria</taxon>
        <taxon>Hyphomicrobiales</taxon>
        <taxon>Devosiaceae</taxon>
        <taxon>Maritalea</taxon>
    </lineage>
</organism>
<evidence type="ECO:0000313" key="7">
    <source>
        <dbReference type="EMBL" id="GLQ18727.1"/>
    </source>
</evidence>
<evidence type="ECO:0000256" key="2">
    <source>
        <dbReference type="ARBA" id="ARBA00022475"/>
    </source>
</evidence>
<evidence type="ECO:0000256" key="5">
    <source>
        <dbReference type="ARBA" id="ARBA00023136"/>
    </source>
</evidence>
<comment type="caution">
    <text evidence="7">The sequence shown here is derived from an EMBL/GenBank/DDBJ whole genome shotgun (WGS) entry which is preliminary data.</text>
</comment>
<evidence type="ECO:0000256" key="4">
    <source>
        <dbReference type="ARBA" id="ARBA00022989"/>
    </source>
</evidence>
<feature type="transmembrane region" description="Helical" evidence="6">
    <location>
        <begin position="188"/>
        <end position="208"/>
    </location>
</feature>
<feature type="transmembrane region" description="Helical" evidence="6">
    <location>
        <begin position="375"/>
        <end position="395"/>
    </location>
</feature>
<keyword evidence="3 6" id="KW-0812">Transmembrane</keyword>
<proteinExistence type="predicted"/>
<feature type="transmembrane region" description="Helical" evidence="6">
    <location>
        <begin position="52"/>
        <end position="74"/>
    </location>
</feature>
<feature type="transmembrane region" description="Helical" evidence="6">
    <location>
        <begin position="125"/>
        <end position="146"/>
    </location>
</feature>
<evidence type="ECO:0000256" key="3">
    <source>
        <dbReference type="ARBA" id="ARBA00022692"/>
    </source>
</evidence>
<accession>A0ABQ5UXL4</accession>
<feature type="transmembrane region" description="Helical" evidence="6">
    <location>
        <begin position="307"/>
        <end position="335"/>
    </location>
</feature>
<protein>
    <recommendedName>
        <fullName evidence="9">O-antigen/teichoic acid export membrane protein</fullName>
    </recommendedName>
</protein>
<feature type="transmembrane region" description="Helical" evidence="6">
    <location>
        <begin position="20"/>
        <end position="40"/>
    </location>
</feature>
<feature type="transmembrane region" description="Helical" evidence="6">
    <location>
        <begin position="401"/>
        <end position="422"/>
    </location>
</feature>
<gene>
    <name evidence="7" type="ORF">GCM10007879_29760</name>
</gene>
<feature type="transmembrane region" description="Helical" evidence="6">
    <location>
        <begin position="266"/>
        <end position="286"/>
    </location>
</feature>